<reference evidence="2 3" key="1">
    <citation type="journal article" date="2018" name="Nat. Ecol. Evol.">
        <title>Pezizomycetes genomes reveal the molecular basis of ectomycorrhizal truffle lifestyle.</title>
        <authorList>
            <person name="Murat C."/>
            <person name="Payen T."/>
            <person name="Noel B."/>
            <person name="Kuo A."/>
            <person name="Morin E."/>
            <person name="Chen J."/>
            <person name="Kohler A."/>
            <person name="Krizsan K."/>
            <person name="Balestrini R."/>
            <person name="Da Silva C."/>
            <person name="Montanini B."/>
            <person name="Hainaut M."/>
            <person name="Levati E."/>
            <person name="Barry K.W."/>
            <person name="Belfiori B."/>
            <person name="Cichocki N."/>
            <person name="Clum A."/>
            <person name="Dockter R.B."/>
            <person name="Fauchery L."/>
            <person name="Guy J."/>
            <person name="Iotti M."/>
            <person name="Le Tacon F."/>
            <person name="Lindquist E.A."/>
            <person name="Lipzen A."/>
            <person name="Malagnac F."/>
            <person name="Mello A."/>
            <person name="Molinier V."/>
            <person name="Miyauchi S."/>
            <person name="Poulain J."/>
            <person name="Riccioni C."/>
            <person name="Rubini A."/>
            <person name="Sitrit Y."/>
            <person name="Splivallo R."/>
            <person name="Traeger S."/>
            <person name="Wang M."/>
            <person name="Zifcakova L."/>
            <person name="Wipf D."/>
            <person name="Zambonelli A."/>
            <person name="Paolocci F."/>
            <person name="Nowrousian M."/>
            <person name="Ottonello S."/>
            <person name="Baldrian P."/>
            <person name="Spatafora J.W."/>
            <person name="Henrissat B."/>
            <person name="Nagy L.G."/>
            <person name="Aury J.M."/>
            <person name="Wincker P."/>
            <person name="Grigoriev I.V."/>
            <person name="Bonfante P."/>
            <person name="Martin F.M."/>
        </authorList>
    </citation>
    <scope>NUCLEOTIDE SEQUENCE [LARGE SCALE GENOMIC DNA]</scope>
    <source>
        <strain evidence="2 3">ATCC MYA-4762</strain>
    </source>
</reference>
<evidence type="ECO:0000313" key="2">
    <source>
        <dbReference type="EMBL" id="RPB29539.1"/>
    </source>
</evidence>
<dbReference type="EMBL" id="ML121527">
    <property type="protein sequence ID" value="RPB29539.1"/>
    <property type="molecule type" value="Genomic_DNA"/>
</dbReference>
<sequence>MFLLLAVSKSCGYTNIPIPHTASLVLVSYVSFCLLCSIHTYIYTHKANSYIYTLESEKTPLSGVGEYCASIIYFQGYTFLQAYKAPRLASSG</sequence>
<keyword evidence="3" id="KW-1185">Reference proteome</keyword>
<dbReference type="Proteomes" id="UP000267821">
    <property type="component" value="Unassembled WGS sequence"/>
</dbReference>
<feature type="transmembrane region" description="Helical" evidence="1">
    <location>
        <begin position="22"/>
        <end position="43"/>
    </location>
</feature>
<keyword evidence="1" id="KW-0472">Membrane</keyword>
<accession>A0A3N4M7E3</accession>
<organism evidence="2 3">
    <name type="scientific">Terfezia boudieri ATCC MYA-4762</name>
    <dbReference type="NCBI Taxonomy" id="1051890"/>
    <lineage>
        <taxon>Eukaryota</taxon>
        <taxon>Fungi</taxon>
        <taxon>Dikarya</taxon>
        <taxon>Ascomycota</taxon>
        <taxon>Pezizomycotina</taxon>
        <taxon>Pezizomycetes</taxon>
        <taxon>Pezizales</taxon>
        <taxon>Pezizaceae</taxon>
        <taxon>Terfezia</taxon>
    </lineage>
</organism>
<evidence type="ECO:0000256" key="1">
    <source>
        <dbReference type="SAM" id="Phobius"/>
    </source>
</evidence>
<keyword evidence="1" id="KW-0812">Transmembrane</keyword>
<name>A0A3N4M7E3_9PEZI</name>
<evidence type="ECO:0000313" key="3">
    <source>
        <dbReference type="Proteomes" id="UP000267821"/>
    </source>
</evidence>
<protein>
    <submittedName>
        <fullName evidence="2">Uncharacterized protein</fullName>
    </submittedName>
</protein>
<proteinExistence type="predicted"/>
<keyword evidence="1" id="KW-1133">Transmembrane helix</keyword>
<dbReference type="InParanoid" id="A0A3N4M7E3"/>
<gene>
    <name evidence="2" type="ORF">L211DRAFT_23580</name>
</gene>
<dbReference type="AlphaFoldDB" id="A0A3N4M7E3"/>